<sequence>MSLSLASTLNHELNKARSHVNKLIQEQRSHNTTSCESKHQDKVRFAVRTIARELEIEKKLRRQTERMNKKLGRELANTKSCLSKAIEKAETEKQATEILEQLCEKMAHKMEQDRADLQELKKESERVREEMEEEREMLRVADILREERVHMKLLDAKYEYEDRHAQVNMIARDLEELLEVDNNTDHLKKIPKVLSWYESRVKDNGEDENTTRDETRSYEYENKKHEGANDENALGENLLNKGEVVNDENSPGEKSRGGVSWCEEDMEQVEIYRSNMIGFGEESRSRVDEVIDCCIELEFGKNESEELNEEEVSNSYPYDMKEYEDEMERYKMIKDLRDRIVSAGSDLSRDTIEFGSYT</sequence>
<organism evidence="1 2">
    <name type="scientific">Arctium lappa</name>
    <name type="common">Greater burdock</name>
    <name type="synonym">Lappa major</name>
    <dbReference type="NCBI Taxonomy" id="4217"/>
    <lineage>
        <taxon>Eukaryota</taxon>
        <taxon>Viridiplantae</taxon>
        <taxon>Streptophyta</taxon>
        <taxon>Embryophyta</taxon>
        <taxon>Tracheophyta</taxon>
        <taxon>Spermatophyta</taxon>
        <taxon>Magnoliopsida</taxon>
        <taxon>eudicotyledons</taxon>
        <taxon>Gunneridae</taxon>
        <taxon>Pentapetalae</taxon>
        <taxon>asterids</taxon>
        <taxon>campanulids</taxon>
        <taxon>Asterales</taxon>
        <taxon>Asteraceae</taxon>
        <taxon>Carduoideae</taxon>
        <taxon>Cardueae</taxon>
        <taxon>Arctiinae</taxon>
        <taxon>Arctium</taxon>
    </lineage>
</organism>
<dbReference type="Proteomes" id="UP001055879">
    <property type="component" value="Linkage Group LG11"/>
</dbReference>
<proteinExistence type="predicted"/>
<protein>
    <submittedName>
        <fullName evidence="1">Uncharacterized protein</fullName>
    </submittedName>
</protein>
<comment type="caution">
    <text evidence="1">The sequence shown here is derived from an EMBL/GenBank/DDBJ whole genome shotgun (WGS) entry which is preliminary data.</text>
</comment>
<keyword evidence="2" id="KW-1185">Reference proteome</keyword>
<name>A0ACB8Z5Y5_ARCLA</name>
<evidence type="ECO:0000313" key="2">
    <source>
        <dbReference type="Proteomes" id="UP001055879"/>
    </source>
</evidence>
<reference evidence="1 2" key="2">
    <citation type="journal article" date="2022" name="Mol. Ecol. Resour.">
        <title>The genomes of chicory, endive, great burdock and yacon provide insights into Asteraceae paleo-polyploidization history and plant inulin production.</title>
        <authorList>
            <person name="Fan W."/>
            <person name="Wang S."/>
            <person name="Wang H."/>
            <person name="Wang A."/>
            <person name="Jiang F."/>
            <person name="Liu H."/>
            <person name="Zhao H."/>
            <person name="Xu D."/>
            <person name="Zhang Y."/>
        </authorList>
    </citation>
    <scope>NUCLEOTIDE SEQUENCE [LARGE SCALE GENOMIC DNA]</scope>
    <source>
        <strain evidence="2">cv. Niubang</strain>
    </source>
</reference>
<reference evidence="2" key="1">
    <citation type="journal article" date="2022" name="Mol. Ecol. Resour.">
        <title>The genomes of chicory, endive, great burdock and yacon provide insights into Asteraceae palaeo-polyploidization history and plant inulin production.</title>
        <authorList>
            <person name="Fan W."/>
            <person name="Wang S."/>
            <person name="Wang H."/>
            <person name="Wang A."/>
            <person name="Jiang F."/>
            <person name="Liu H."/>
            <person name="Zhao H."/>
            <person name="Xu D."/>
            <person name="Zhang Y."/>
        </authorList>
    </citation>
    <scope>NUCLEOTIDE SEQUENCE [LARGE SCALE GENOMIC DNA]</scope>
    <source>
        <strain evidence="2">cv. Niubang</strain>
    </source>
</reference>
<evidence type="ECO:0000313" key="1">
    <source>
        <dbReference type="EMBL" id="KAI3692786.1"/>
    </source>
</evidence>
<dbReference type="EMBL" id="CM042057">
    <property type="protein sequence ID" value="KAI3692786.1"/>
    <property type="molecule type" value="Genomic_DNA"/>
</dbReference>
<gene>
    <name evidence="1" type="ORF">L6452_32609</name>
</gene>
<accession>A0ACB8Z5Y5</accession>